<sequence>MLEIMNLGIWVSLQDGSGLLQRSVSLGKLRDVLRRSSEILVKKLQGTGPPEPRSTSMKRAASLNYLNKTGDEAFQGSRVGRMQASKGLSSSTMNLYSGN</sequence>
<evidence type="ECO:0000256" key="1">
    <source>
        <dbReference type="SAM" id="MobiDB-lite"/>
    </source>
</evidence>
<reference evidence="2" key="1">
    <citation type="journal article" date="2023" name="Science">
        <title>Genome structures resolve the early diversification of teleost fishes.</title>
        <authorList>
            <person name="Parey E."/>
            <person name="Louis A."/>
            <person name="Montfort J."/>
            <person name="Bouchez O."/>
            <person name="Roques C."/>
            <person name="Iampietro C."/>
            <person name="Lluch J."/>
            <person name="Castinel A."/>
            <person name="Donnadieu C."/>
            <person name="Desvignes T."/>
            <person name="Floi Bucao C."/>
            <person name="Jouanno E."/>
            <person name="Wen M."/>
            <person name="Mejri S."/>
            <person name="Dirks R."/>
            <person name="Jansen H."/>
            <person name="Henkel C."/>
            <person name="Chen W.J."/>
            <person name="Zahm M."/>
            <person name="Cabau C."/>
            <person name="Klopp C."/>
            <person name="Thompson A.W."/>
            <person name="Robinson-Rechavi M."/>
            <person name="Braasch I."/>
            <person name="Lecointre G."/>
            <person name="Bobe J."/>
            <person name="Postlethwait J.H."/>
            <person name="Berthelot C."/>
            <person name="Roest Crollius H."/>
            <person name="Guiguen Y."/>
        </authorList>
    </citation>
    <scope>NUCLEOTIDE SEQUENCE</scope>
    <source>
        <strain evidence="2">Concon-B</strain>
    </source>
</reference>
<dbReference type="EMBL" id="JAFJMO010000002">
    <property type="protein sequence ID" value="KAJ8285010.1"/>
    <property type="molecule type" value="Genomic_DNA"/>
</dbReference>
<evidence type="ECO:0000313" key="3">
    <source>
        <dbReference type="Proteomes" id="UP001152803"/>
    </source>
</evidence>
<comment type="caution">
    <text evidence="2">The sequence shown here is derived from an EMBL/GenBank/DDBJ whole genome shotgun (WGS) entry which is preliminary data.</text>
</comment>
<dbReference type="AlphaFoldDB" id="A0A9Q1E027"/>
<name>A0A9Q1E027_CONCO</name>
<keyword evidence="3" id="KW-1185">Reference proteome</keyword>
<feature type="compositionally biased region" description="Polar residues" evidence="1">
    <location>
        <begin position="86"/>
        <end position="99"/>
    </location>
</feature>
<dbReference type="OrthoDB" id="413723at2759"/>
<dbReference type="Proteomes" id="UP001152803">
    <property type="component" value="Unassembled WGS sequence"/>
</dbReference>
<protein>
    <submittedName>
        <fullName evidence="2">Uncharacterized protein</fullName>
    </submittedName>
</protein>
<feature type="region of interest" description="Disordered" evidence="1">
    <location>
        <begin position="76"/>
        <end position="99"/>
    </location>
</feature>
<proteinExistence type="predicted"/>
<evidence type="ECO:0000313" key="2">
    <source>
        <dbReference type="EMBL" id="KAJ8285010.1"/>
    </source>
</evidence>
<accession>A0A9Q1E027</accession>
<organism evidence="2 3">
    <name type="scientific">Conger conger</name>
    <name type="common">Conger eel</name>
    <name type="synonym">Muraena conger</name>
    <dbReference type="NCBI Taxonomy" id="82655"/>
    <lineage>
        <taxon>Eukaryota</taxon>
        <taxon>Metazoa</taxon>
        <taxon>Chordata</taxon>
        <taxon>Craniata</taxon>
        <taxon>Vertebrata</taxon>
        <taxon>Euteleostomi</taxon>
        <taxon>Actinopterygii</taxon>
        <taxon>Neopterygii</taxon>
        <taxon>Teleostei</taxon>
        <taxon>Anguilliformes</taxon>
        <taxon>Congridae</taxon>
        <taxon>Conger</taxon>
    </lineage>
</organism>
<gene>
    <name evidence="2" type="ORF">COCON_G00038600</name>
</gene>